<dbReference type="CDD" id="cd00367">
    <property type="entry name" value="PTS-HPr_like"/>
    <property type="match status" value="1"/>
</dbReference>
<dbReference type="PROSITE" id="PS51096">
    <property type="entry name" value="PTS_EIIA_TYPE_4"/>
    <property type="match status" value="1"/>
</dbReference>
<dbReference type="InterPro" id="IPR004701">
    <property type="entry name" value="PTS_EIIA_man-typ"/>
</dbReference>
<protein>
    <recommendedName>
        <fullName evidence="2">Phosphocarrier protein HPr</fullName>
    </recommendedName>
</protein>
<dbReference type="Gene3D" id="3.30.1340.10">
    <property type="entry name" value="HPr-like"/>
    <property type="match status" value="1"/>
</dbReference>
<feature type="compositionally biased region" description="Low complexity" evidence="4">
    <location>
        <begin position="133"/>
        <end position="148"/>
    </location>
</feature>
<dbReference type="InterPro" id="IPR035895">
    <property type="entry name" value="HPr-like_sf"/>
</dbReference>
<comment type="function">
    <text evidence="1">General (non sugar-specific) component of the phosphoenolpyruvate-dependent sugar phosphotransferase system (sugar PTS). This major carbohydrate active-transport system catalyzes the phosphorylation of incoming sugar substrates concomitantly with their translocation across the cell membrane. The phosphoryl group from phosphoenolpyruvate (PEP) is transferred to the phosphoryl carrier protein HPr by enzyme I. Phospho-HPr then transfers it to the PTS EIIA domain.</text>
</comment>
<dbReference type="PROSITE" id="PS51350">
    <property type="entry name" value="PTS_HPR_DOM"/>
    <property type="match status" value="1"/>
</dbReference>
<evidence type="ECO:0000313" key="8">
    <source>
        <dbReference type="Proteomes" id="UP001500575"/>
    </source>
</evidence>
<dbReference type="PROSITE" id="PS00369">
    <property type="entry name" value="PTS_HPR_HIS"/>
    <property type="match status" value="1"/>
</dbReference>
<dbReference type="SUPFAM" id="SSF55594">
    <property type="entry name" value="HPr-like"/>
    <property type="match status" value="1"/>
</dbReference>
<organism evidence="7 8">
    <name type="scientific">Nocardioides bigeumensis</name>
    <dbReference type="NCBI Taxonomy" id="433657"/>
    <lineage>
        <taxon>Bacteria</taxon>
        <taxon>Bacillati</taxon>
        <taxon>Actinomycetota</taxon>
        <taxon>Actinomycetes</taxon>
        <taxon>Propionibacteriales</taxon>
        <taxon>Nocardioidaceae</taxon>
        <taxon>Nocardioides</taxon>
    </lineage>
</organism>
<dbReference type="SUPFAM" id="SSF53062">
    <property type="entry name" value="PTS system fructose IIA component-like"/>
    <property type="match status" value="1"/>
</dbReference>
<evidence type="ECO:0000259" key="5">
    <source>
        <dbReference type="PROSITE" id="PS51096"/>
    </source>
</evidence>
<gene>
    <name evidence="7" type="ORF">GCM10009843_33740</name>
</gene>
<evidence type="ECO:0000259" key="6">
    <source>
        <dbReference type="PROSITE" id="PS51350"/>
    </source>
</evidence>
<evidence type="ECO:0000256" key="4">
    <source>
        <dbReference type="SAM" id="MobiDB-lite"/>
    </source>
</evidence>
<dbReference type="InterPro" id="IPR036662">
    <property type="entry name" value="PTS_EIIA_man-typ_sf"/>
</dbReference>
<dbReference type="PANTHER" id="PTHR38594:SF1">
    <property type="entry name" value="PEP-DEPENDENT DIHYDROXYACETONE KINASE, PHOSPHORYL DONOR SUBUNIT DHAM"/>
    <property type="match status" value="1"/>
</dbReference>
<feature type="domain" description="HPr" evidence="6">
    <location>
        <begin position="156"/>
        <end position="243"/>
    </location>
</feature>
<dbReference type="Proteomes" id="UP001500575">
    <property type="component" value="Unassembled WGS sequence"/>
</dbReference>
<reference evidence="7 8" key="1">
    <citation type="journal article" date="2019" name="Int. J. Syst. Evol. Microbiol.">
        <title>The Global Catalogue of Microorganisms (GCM) 10K type strain sequencing project: providing services to taxonomists for standard genome sequencing and annotation.</title>
        <authorList>
            <consortium name="The Broad Institute Genomics Platform"/>
            <consortium name="The Broad Institute Genome Sequencing Center for Infectious Disease"/>
            <person name="Wu L."/>
            <person name="Ma J."/>
        </authorList>
    </citation>
    <scope>NUCLEOTIDE SEQUENCE [LARGE SCALE GENOMIC DNA]</scope>
    <source>
        <strain evidence="7 8">JCM 16021</strain>
    </source>
</reference>
<feature type="domain" description="PTS EIIA type-4" evidence="5">
    <location>
        <begin position="1"/>
        <end position="130"/>
    </location>
</feature>
<name>A0ABN2YQG6_9ACTN</name>
<feature type="region of interest" description="Disordered" evidence="4">
    <location>
        <begin position="126"/>
        <end position="149"/>
    </location>
</feature>
<dbReference type="EMBL" id="BAAAQQ010000013">
    <property type="protein sequence ID" value="GAA2130831.1"/>
    <property type="molecule type" value="Genomic_DNA"/>
</dbReference>
<sequence length="244" mass="23593">MIGIVVVSHSAALADAAVALAEEMVHCRGPVIAVAAGAAGGFGTDATVVAAALAKAASPDGVLVLMDLGSAVLSAELALELSPPDHPVRLSPAPLVEGLVAAVVRAAGGADLDTVAGEAEAALLPKASSLRDPTPAAAPSTGPSSAPALDETAHVDAQARLTLPNPLGLHARPAAQVATAVGGLAADVTVEFGGQRADAASSLELLTLGAGQGAEITVTATGPDAERAITAVRDLVLAGFGELG</sequence>
<evidence type="ECO:0000313" key="7">
    <source>
        <dbReference type="EMBL" id="GAA2130831.1"/>
    </source>
</evidence>
<proteinExistence type="predicted"/>
<dbReference type="Pfam" id="PF00381">
    <property type="entry name" value="PTS-HPr"/>
    <property type="match status" value="1"/>
</dbReference>
<evidence type="ECO:0000256" key="3">
    <source>
        <dbReference type="ARBA" id="ARBA00022679"/>
    </source>
</evidence>
<evidence type="ECO:0000256" key="2">
    <source>
        <dbReference type="ARBA" id="ARBA00020422"/>
    </source>
</evidence>
<dbReference type="PANTHER" id="PTHR38594">
    <property type="entry name" value="PEP-DEPENDENT DIHYDROXYACETONE KINASE, PHOSPHORYL DONOR SUBUNIT DHAM"/>
    <property type="match status" value="1"/>
</dbReference>
<dbReference type="Pfam" id="PF03610">
    <property type="entry name" value="EIIA-man"/>
    <property type="match status" value="1"/>
</dbReference>
<dbReference type="Gene3D" id="3.40.50.510">
    <property type="entry name" value="Phosphotransferase system, mannose-type IIA component"/>
    <property type="match status" value="1"/>
</dbReference>
<dbReference type="InterPro" id="IPR001020">
    <property type="entry name" value="PTS_HPr_His_P_site"/>
</dbReference>
<dbReference type="NCBIfam" id="TIGR01003">
    <property type="entry name" value="PTS_HPr_family"/>
    <property type="match status" value="1"/>
</dbReference>
<keyword evidence="3" id="KW-0808">Transferase</keyword>
<dbReference type="InterPro" id="IPR000032">
    <property type="entry name" value="HPr-like"/>
</dbReference>
<comment type="caution">
    <text evidence="7">The sequence shown here is derived from an EMBL/GenBank/DDBJ whole genome shotgun (WGS) entry which is preliminary data.</text>
</comment>
<evidence type="ECO:0000256" key="1">
    <source>
        <dbReference type="ARBA" id="ARBA00003681"/>
    </source>
</evidence>
<accession>A0ABN2YQG6</accession>
<keyword evidence="8" id="KW-1185">Reference proteome</keyword>
<dbReference type="PRINTS" id="PR00107">
    <property type="entry name" value="PHOSPHOCPHPR"/>
</dbReference>
<dbReference type="InterPro" id="IPR039643">
    <property type="entry name" value="DhaM"/>
</dbReference>